<accession>A0A5C5ZNA7</accession>
<evidence type="ECO:0000313" key="2">
    <source>
        <dbReference type="EMBL" id="TWT88972.1"/>
    </source>
</evidence>
<reference evidence="2 3" key="1">
    <citation type="submission" date="2019-02" db="EMBL/GenBank/DDBJ databases">
        <title>Deep-cultivation of Planctomycetes and their phenomic and genomic characterization uncovers novel biology.</title>
        <authorList>
            <person name="Wiegand S."/>
            <person name="Jogler M."/>
            <person name="Boedeker C."/>
            <person name="Pinto D."/>
            <person name="Vollmers J."/>
            <person name="Rivas-Marin E."/>
            <person name="Kohn T."/>
            <person name="Peeters S.H."/>
            <person name="Heuer A."/>
            <person name="Rast P."/>
            <person name="Oberbeckmann S."/>
            <person name="Bunk B."/>
            <person name="Jeske O."/>
            <person name="Meyerdierks A."/>
            <person name="Storesund J.E."/>
            <person name="Kallscheuer N."/>
            <person name="Luecker S."/>
            <person name="Lage O.M."/>
            <person name="Pohl T."/>
            <person name="Merkel B.J."/>
            <person name="Hornburger P."/>
            <person name="Mueller R.-W."/>
            <person name="Bruemmer F."/>
            <person name="Labrenz M."/>
            <person name="Spormann A.M."/>
            <person name="Op Den Camp H."/>
            <person name="Overmann J."/>
            <person name="Amann R."/>
            <person name="Jetten M.S.M."/>
            <person name="Mascher T."/>
            <person name="Medema M.H."/>
            <person name="Devos D.P."/>
            <person name="Kaster A.-K."/>
            <person name="Ovreas L."/>
            <person name="Rohde M."/>
            <person name="Galperin M.Y."/>
            <person name="Jogler C."/>
        </authorList>
    </citation>
    <scope>NUCLEOTIDE SEQUENCE [LARGE SCALE GENOMIC DNA]</scope>
    <source>
        <strain evidence="2 3">Mal64</strain>
    </source>
</reference>
<keyword evidence="1" id="KW-0472">Membrane</keyword>
<dbReference type="Proteomes" id="UP000315440">
    <property type="component" value="Unassembled WGS sequence"/>
</dbReference>
<evidence type="ECO:0000256" key="1">
    <source>
        <dbReference type="SAM" id="Phobius"/>
    </source>
</evidence>
<name>A0A5C5ZNA7_9BACT</name>
<keyword evidence="1" id="KW-0812">Transmembrane</keyword>
<dbReference type="OrthoDB" id="274376at2"/>
<keyword evidence="1" id="KW-1133">Transmembrane helix</keyword>
<evidence type="ECO:0000313" key="3">
    <source>
        <dbReference type="Proteomes" id="UP000315440"/>
    </source>
</evidence>
<keyword evidence="3" id="KW-1185">Reference proteome</keyword>
<sequence length="441" mass="48317">MPATSPASPPRPRRRLRLRYFALGLVAVIPAYALWGWWKVERRLAAIRAAGDPVTLADIRPEPMPAEENAAATIAAAWPLLKAFDQVAYGQPHPDLLEEAAERVARGEPLTDEQSEAFATLFADHAEAVDAVRVAARQERYAYITPNLDIGMNLESGYRARIAIRILDALVNHHLARGEHDAAAAAALDGLRFARLTRDEPCVIGSLTSIAYQNIAISAMNRVMRYGQIPTAMADEVDREMDALDVDSYRIRALKQERALVLSMVAAGFGGGPPMLMKLAGPSKKQVLDQLDHQLTLAKRPWHEVSSVFEATKRDGDEWPRAIDLLLPPLESFHYAHNRATAHARCLRILNALTQAEARGETPAGLADIDLPTEATIDPFSGEPLVAERRGETATHQAGWWVYSVMTNGVDDGGDFTPDAERRLLDCGLAPLLRAGEVGIE</sequence>
<feature type="transmembrane region" description="Helical" evidence="1">
    <location>
        <begin position="20"/>
        <end position="38"/>
    </location>
</feature>
<proteinExistence type="predicted"/>
<dbReference type="RefSeq" id="WP_146400478.1">
    <property type="nucleotide sequence ID" value="NZ_SJPQ01000002.1"/>
</dbReference>
<comment type="caution">
    <text evidence="2">The sequence shown here is derived from an EMBL/GenBank/DDBJ whole genome shotgun (WGS) entry which is preliminary data.</text>
</comment>
<dbReference type="EMBL" id="SJPQ01000002">
    <property type="protein sequence ID" value="TWT88972.1"/>
    <property type="molecule type" value="Genomic_DNA"/>
</dbReference>
<organism evidence="2 3">
    <name type="scientific">Pseudobythopirellula maris</name>
    <dbReference type="NCBI Taxonomy" id="2527991"/>
    <lineage>
        <taxon>Bacteria</taxon>
        <taxon>Pseudomonadati</taxon>
        <taxon>Planctomycetota</taxon>
        <taxon>Planctomycetia</taxon>
        <taxon>Pirellulales</taxon>
        <taxon>Lacipirellulaceae</taxon>
        <taxon>Pseudobythopirellula</taxon>
    </lineage>
</organism>
<protein>
    <submittedName>
        <fullName evidence="2">Uncharacterized protein</fullName>
    </submittedName>
</protein>
<gene>
    <name evidence="2" type="ORF">Mal64_24630</name>
</gene>
<dbReference type="AlphaFoldDB" id="A0A5C5ZNA7"/>